<protein>
    <recommendedName>
        <fullName evidence="7">Hemolysin-type calcium-binding repeat-containing protein</fullName>
    </recommendedName>
</protein>
<evidence type="ECO:0000256" key="1">
    <source>
        <dbReference type="ARBA" id="ARBA00004613"/>
    </source>
</evidence>
<organism evidence="5 6">
    <name type="scientific">Roseovarius bejariae</name>
    <dbReference type="NCBI Taxonomy" id="2576383"/>
    <lineage>
        <taxon>Bacteria</taxon>
        <taxon>Pseudomonadati</taxon>
        <taxon>Pseudomonadota</taxon>
        <taxon>Alphaproteobacteria</taxon>
        <taxon>Rhodobacterales</taxon>
        <taxon>Roseobacteraceae</taxon>
        <taxon>Roseovarius</taxon>
    </lineage>
</organism>
<dbReference type="Pfam" id="PF00353">
    <property type="entry name" value="HemolysinCabind"/>
    <property type="match status" value="2"/>
</dbReference>
<dbReference type="InterPro" id="IPR050557">
    <property type="entry name" value="RTX_toxin/Mannuronan_C5-epim"/>
</dbReference>
<evidence type="ECO:0008006" key="7">
    <source>
        <dbReference type="Google" id="ProtNLM"/>
    </source>
</evidence>
<dbReference type="InterPro" id="IPR011049">
    <property type="entry name" value="Serralysin-like_metalloprot_C"/>
</dbReference>
<dbReference type="EMBL" id="SZWE01000002">
    <property type="protein sequence ID" value="MRU17034.1"/>
    <property type="molecule type" value="Genomic_DNA"/>
</dbReference>
<evidence type="ECO:0000256" key="4">
    <source>
        <dbReference type="SAM" id="SignalP"/>
    </source>
</evidence>
<keyword evidence="4" id="KW-0732">Signal</keyword>
<dbReference type="PANTHER" id="PTHR38340">
    <property type="entry name" value="S-LAYER PROTEIN"/>
    <property type="match status" value="1"/>
</dbReference>
<feature type="region of interest" description="Disordered" evidence="3">
    <location>
        <begin position="20"/>
        <end position="53"/>
    </location>
</feature>
<dbReference type="InterPro" id="IPR018511">
    <property type="entry name" value="Hemolysin-typ_Ca-bd_CS"/>
</dbReference>
<evidence type="ECO:0000313" key="5">
    <source>
        <dbReference type="EMBL" id="MRU17034.1"/>
    </source>
</evidence>
<dbReference type="GO" id="GO:0005576">
    <property type="term" value="C:extracellular region"/>
    <property type="evidence" value="ECO:0007669"/>
    <property type="project" value="UniProtKB-SubCell"/>
</dbReference>
<feature type="signal peptide" evidence="4">
    <location>
        <begin position="1"/>
        <end position="17"/>
    </location>
</feature>
<dbReference type="SUPFAM" id="SSF51120">
    <property type="entry name" value="beta-Roll"/>
    <property type="match status" value="2"/>
</dbReference>
<keyword evidence="6" id="KW-1185">Reference proteome</keyword>
<proteinExistence type="predicted"/>
<sequence length="254" mass="25972">MAFLALFLLVGATLAGATGLAAPDDPYTDGGDDADGFAGTTGDDSVDGGGGDDLLVGLEGEDTLSGGTGDDWIIGLQDADRLTGDGGNDVLIGGADSDTLTGGPGDDFIESANLVDEATLRDSLIGIQRMSDIAFQYDLTQSPNTGDSVNLGAGDDTVVAGDDDTLTGGDGADEFALGDWISGEAPVQITDFDTEEDVLSFVYNTEGPDPELTVERDETTGLTTLRADGEAVAVLRNTSPDFSLRNVVISRYAA</sequence>
<evidence type="ECO:0000256" key="2">
    <source>
        <dbReference type="ARBA" id="ARBA00022525"/>
    </source>
</evidence>
<dbReference type="AlphaFoldDB" id="A0A844D4E0"/>
<comment type="subcellular location">
    <subcellularLocation>
        <location evidence="1">Secreted</location>
    </subcellularLocation>
</comment>
<dbReference type="Proteomes" id="UP000564704">
    <property type="component" value="Unassembled WGS sequence"/>
</dbReference>
<evidence type="ECO:0000256" key="3">
    <source>
        <dbReference type="SAM" id="MobiDB-lite"/>
    </source>
</evidence>
<accession>A0A844D4E0</accession>
<dbReference type="PANTHER" id="PTHR38340:SF1">
    <property type="entry name" value="S-LAYER PROTEIN"/>
    <property type="match status" value="1"/>
</dbReference>
<feature type="compositionally biased region" description="Acidic residues" evidence="3">
    <location>
        <begin position="26"/>
        <end position="35"/>
    </location>
</feature>
<dbReference type="InterPro" id="IPR001343">
    <property type="entry name" value="Hemolysn_Ca-bd"/>
</dbReference>
<dbReference type="OrthoDB" id="7801966at2"/>
<dbReference type="GO" id="GO:0005509">
    <property type="term" value="F:calcium ion binding"/>
    <property type="evidence" value="ECO:0007669"/>
    <property type="project" value="InterPro"/>
</dbReference>
<reference evidence="5 6" key="1">
    <citation type="submission" date="2019-05" db="EMBL/GenBank/DDBJ databases">
        <title>Roseovarius bejariae sp. nov., a moderately halophylic bacterium isolated from a saline soil in Rambla Salada (Murcia).</title>
        <authorList>
            <person name="Castro D.J."/>
            <person name="Gomez-Altuve A."/>
            <person name="Reina J.C."/>
            <person name="Rodriguez M."/>
            <person name="Sampedro I."/>
            <person name="Llamas I."/>
            <person name="Martinez-Checa F."/>
        </authorList>
    </citation>
    <scope>NUCLEOTIDE SEQUENCE [LARGE SCALE GENOMIC DNA]</scope>
    <source>
        <strain evidence="5 6">A21</strain>
    </source>
</reference>
<evidence type="ECO:0000313" key="6">
    <source>
        <dbReference type="Proteomes" id="UP000564704"/>
    </source>
</evidence>
<name>A0A844D4E0_9RHOB</name>
<keyword evidence="2" id="KW-0964">Secreted</keyword>
<comment type="caution">
    <text evidence="5">The sequence shown here is derived from an EMBL/GenBank/DDBJ whole genome shotgun (WGS) entry which is preliminary data.</text>
</comment>
<feature type="chain" id="PRO_5032710463" description="Hemolysin-type calcium-binding repeat-containing protein" evidence="4">
    <location>
        <begin position="18"/>
        <end position="254"/>
    </location>
</feature>
<dbReference type="PRINTS" id="PR00313">
    <property type="entry name" value="CABNDNGRPT"/>
</dbReference>
<dbReference type="RefSeq" id="WP_154154914.1">
    <property type="nucleotide sequence ID" value="NZ_SZWE01000002.1"/>
</dbReference>
<dbReference type="Gene3D" id="2.150.10.10">
    <property type="entry name" value="Serralysin-like metalloprotease, C-terminal"/>
    <property type="match status" value="2"/>
</dbReference>
<gene>
    <name evidence="5" type="ORF">FDP25_16445</name>
</gene>
<dbReference type="PROSITE" id="PS00330">
    <property type="entry name" value="HEMOLYSIN_CALCIUM"/>
    <property type="match status" value="2"/>
</dbReference>